<evidence type="ECO:0000313" key="1">
    <source>
        <dbReference type="EMBL" id="CAF1708062.1"/>
    </source>
</evidence>
<organism evidence="1">
    <name type="scientific">Brassica napus</name>
    <name type="common">Rape</name>
    <dbReference type="NCBI Taxonomy" id="3708"/>
    <lineage>
        <taxon>Eukaryota</taxon>
        <taxon>Viridiplantae</taxon>
        <taxon>Streptophyta</taxon>
        <taxon>Embryophyta</taxon>
        <taxon>Tracheophyta</taxon>
        <taxon>Spermatophyta</taxon>
        <taxon>Magnoliopsida</taxon>
        <taxon>eudicotyledons</taxon>
        <taxon>Gunneridae</taxon>
        <taxon>Pentapetalae</taxon>
        <taxon>rosids</taxon>
        <taxon>malvids</taxon>
        <taxon>Brassicales</taxon>
        <taxon>Brassicaceae</taxon>
        <taxon>Brassiceae</taxon>
        <taxon>Brassica</taxon>
    </lineage>
</organism>
<dbReference type="EMBL" id="HG994367">
    <property type="protein sequence ID" value="CAF1708062.1"/>
    <property type="molecule type" value="Genomic_DNA"/>
</dbReference>
<sequence length="134" mass="15762">MRLFFEMWGQGSSWSSLRSAHVIFTSVSCFKNLQRVDDDGLRLCQSPEHLALYSYTDVGDGLEFHHFDHCSLDILEECSYLTNTEVKFILVTTDLYVKDTKLINKPRFLRLYLRTCTVLKHRVWLLRLTARPSR</sequence>
<accession>A0A816II67</accession>
<protein>
    <submittedName>
        <fullName evidence="1">(rape) hypothetical protein</fullName>
    </submittedName>
</protein>
<gene>
    <name evidence="1" type="ORF">DARMORV10_C03P66780.1</name>
</gene>
<proteinExistence type="predicted"/>
<reference evidence="1" key="1">
    <citation type="submission" date="2021-01" db="EMBL/GenBank/DDBJ databases">
        <authorList>
            <consortium name="Genoscope - CEA"/>
            <person name="William W."/>
        </authorList>
    </citation>
    <scope>NUCLEOTIDE SEQUENCE</scope>
</reference>
<dbReference type="AlphaFoldDB" id="A0A816II67"/>
<dbReference type="Proteomes" id="UP001295469">
    <property type="component" value="Chromosome C03"/>
</dbReference>
<name>A0A816II67_BRANA</name>
<dbReference type="PROSITE" id="PS51257">
    <property type="entry name" value="PROKAR_LIPOPROTEIN"/>
    <property type="match status" value="1"/>
</dbReference>